<evidence type="ECO:0000313" key="2">
    <source>
        <dbReference type="EMBL" id="KAI7733016.1"/>
    </source>
</evidence>
<proteinExistence type="predicted"/>
<accession>A0AAD5GA50</accession>
<protein>
    <submittedName>
        <fullName evidence="2">Uncharacterized protein</fullName>
    </submittedName>
</protein>
<comment type="caution">
    <text evidence="2">The sequence shown here is derived from an EMBL/GenBank/DDBJ whole genome shotgun (WGS) entry which is preliminary data.</text>
</comment>
<feature type="region of interest" description="Disordered" evidence="1">
    <location>
        <begin position="1"/>
        <end position="29"/>
    </location>
</feature>
<dbReference type="Proteomes" id="UP001206925">
    <property type="component" value="Unassembled WGS sequence"/>
</dbReference>
<name>A0AAD5GA50_AMBAR</name>
<evidence type="ECO:0000256" key="1">
    <source>
        <dbReference type="SAM" id="MobiDB-lite"/>
    </source>
</evidence>
<evidence type="ECO:0000313" key="3">
    <source>
        <dbReference type="Proteomes" id="UP001206925"/>
    </source>
</evidence>
<sequence length="193" mass="21546">MDCSLNSPELGPLDKASSVAEDAMENTPELDPLDKAPLIFVDDVPKFQMKTLPVLEKGVTDECLLNVFVEVKEFSLLPMKILIMLNQCRKALANGEDCLAQELLNQLKMGEYEIVDVDDVKCLTKKYQIKIRGINALDIGVKTREKLVEMVDGKQLTVVVYCFDDSGKHWVGDVYCDGICLLEKLCGSEALRD</sequence>
<dbReference type="EMBL" id="JAMZMK010010097">
    <property type="protein sequence ID" value="KAI7733016.1"/>
    <property type="molecule type" value="Genomic_DNA"/>
</dbReference>
<gene>
    <name evidence="2" type="ORF">M8C21_025390</name>
</gene>
<keyword evidence="3" id="KW-1185">Reference proteome</keyword>
<dbReference type="AlphaFoldDB" id="A0AAD5GA50"/>
<reference evidence="2" key="1">
    <citation type="submission" date="2022-06" db="EMBL/GenBank/DDBJ databases">
        <title>Uncovering the hologenomic basis of an extraordinary plant invasion.</title>
        <authorList>
            <person name="Bieker V.C."/>
            <person name="Martin M.D."/>
            <person name="Gilbert T."/>
            <person name="Hodgins K."/>
            <person name="Battlay P."/>
            <person name="Petersen B."/>
            <person name="Wilson J."/>
        </authorList>
    </citation>
    <scope>NUCLEOTIDE SEQUENCE</scope>
    <source>
        <strain evidence="2">AA19_3_7</strain>
        <tissue evidence="2">Leaf</tissue>
    </source>
</reference>
<organism evidence="2 3">
    <name type="scientific">Ambrosia artemisiifolia</name>
    <name type="common">Common ragweed</name>
    <dbReference type="NCBI Taxonomy" id="4212"/>
    <lineage>
        <taxon>Eukaryota</taxon>
        <taxon>Viridiplantae</taxon>
        <taxon>Streptophyta</taxon>
        <taxon>Embryophyta</taxon>
        <taxon>Tracheophyta</taxon>
        <taxon>Spermatophyta</taxon>
        <taxon>Magnoliopsida</taxon>
        <taxon>eudicotyledons</taxon>
        <taxon>Gunneridae</taxon>
        <taxon>Pentapetalae</taxon>
        <taxon>asterids</taxon>
        <taxon>campanulids</taxon>
        <taxon>Asterales</taxon>
        <taxon>Asteraceae</taxon>
        <taxon>Asteroideae</taxon>
        <taxon>Heliantheae alliance</taxon>
        <taxon>Heliantheae</taxon>
        <taxon>Ambrosia</taxon>
    </lineage>
</organism>